<feature type="compositionally biased region" description="Basic and acidic residues" evidence="2">
    <location>
        <begin position="288"/>
        <end position="303"/>
    </location>
</feature>
<dbReference type="Pfam" id="PF12572">
    <property type="entry name" value="DUF3752"/>
    <property type="match status" value="1"/>
</dbReference>
<keyword evidence="5" id="KW-1185">Reference proteome</keyword>
<evidence type="ECO:0000259" key="3">
    <source>
        <dbReference type="Pfam" id="PF12572"/>
    </source>
</evidence>
<proteinExistence type="predicted"/>
<feature type="compositionally biased region" description="Basic and acidic residues" evidence="2">
    <location>
        <begin position="215"/>
        <end position="276"/>
    </location>
</feature>
<dbReference type="Proteomes" id="UP001174136">
    <property type="component" value="Unassembled WGS sequence"/>
</dbReference>
<dbReference type="InterPro" id="IPR046331">
    <property type="entry name" value="GPAM1-like"/>
</dbReference>
<evidence type="ECO:0000256" key="2">
    <source>
        <dbReference type="SAM" id="MobiDB-lite"/>
    </source>
</evidence>
<protein>
    <recommendedName>
        <fullName evidence="1">GPALPP motifs-containing protein 1</fullName>
    </recommendedName>
</protein>
<reference evidence="4" key="1">
    <citation type="journal article" date="2023" name="Front. Mar. Sci.">
        <title>A new Merluccius polli reference genome to investigate the effects of global change in West African waters.</title>
        <authorList>
            <person name="Mateo J.L."/>
            <person name="Blanco-Fernandez C."/>
            <person name="Garcia-Vazquez E."/>
            <person name="Machado-Schiaffino G."/>
        </authorList>
    </citation>
    <scope>NUCLEOTIDE SEQUENCE</scope>
    <source>
        <strain evidence="4">C29</strain>
        <tissue evidence="4">Fin</tissue>
    </source>
</reference>
<dbReference type="PANTHER" id="PTHR46370">
    <property type="entry name" value="GPALPP MOTIFS-CONTAINING PROTEIN 1"/>
    <property type="match status" value="1"/>
</dbReference>
<feature type="region of interest" description="Disordered" evidence="2">
    <location>
        <begin position="174"/>
        <end position="193"/>
    </location>
</feature>
<sequence>MSGRDVVGPALPPSFRKNSEEDSASDDEECAGPALPPGYKRGGPSSSSEDSEEEVVAKRAKTRHPTAEVDKDTEDDGGFFGPALPPGFKKQQSSPERPSVLGPALPPGFRRAATDEDDDDGDSEEGFPGPALPPGYTADRSSGEEEEEEVIGPMPARGPVDTSVVQDFERRAQRMKDKLTGNEAPEVVARETWMTELPPELQHIGLGARTFKKKSGPENKDRSMWTDTPADRERKIQERLEGKDKEKEKDAEPKMSRKDLEMADKVSKYNDKKRSESLMTLHSKKQKKEAAETKLPVERKPFDRDADLQVNRFDEAQKERLLKKSQELNTRFSHSKDRMFL</sequence>
<feature type="domain" description="DUF3752" evidence="3">
    <location>
        <begin position="206"/>
        <end position="333"/>
    </location>
</feature>
<feature type="region of interest" description="Disordered" evidence="2">
    <location>
        <begin position="1"/>
        <end position="161"/>
    </location>
</feature>
<feature type="compositionally biased region" description="Acidic residues" evidence="2">
    <location>
        <begin position="21"/>
        <end position="30"/>
    </location>
</feature>
<feature type="compositionally biased region" description="Acidic residues" evidence="2">
    <location>
        <begin position="115"/>
        <end position="125"/>
    </location>
</feature>
<gene>
    <name evidence="4" type="primary">Gpalpp1</name>
    <name evidence="4" type="ORF">N1851_030387</name>
</gene>
<evidence type="ECO:0000313" key="5">
    <source>
        <dbReference type="Proteomes" id="UP001174136"/>
    </source>
</evidence>
<feature type="region of interest" description="Disordered" evidence="2">
    <location>
        <begin position="200"/>
        <end position="303"/>
    </location>
</feature>
<organism evidence="4 5">
    <name type="scientific">Merluccius polli</name>
    <name type="common">Benguela hake</name>
    <name type="synonym">Merluccius cadenati</name>
    <dbReference type="NCBI Taxonomy" id="89951"/>
    <lineage>
        <taxon>Eukaryota</taxon>
        <taxon>Metazoa</taxon>
        <taxon>Chordata</taxon>
        <taxon>Craniata</taxon>
        <taxon>Vertebrata</taxon>
        <taxon>Euteleostomi</taxon>
        <taxon>Actinopterygii</taxon>
        <taxon>Neopterygii</taxon>
        <taxon>Teleostei</taxon>
        <taxon>Neoteleostei</taxon>
        <taxon>Acanthomorphata</taxon>
        <taxon>Zeiogadaria</taxon>
        <taxon>Gadariae</taxon>
        <taxon>Gadiformes</taxon>
        <taxon>Gadoidei</taxon>
        <taxon>Merlucciidae</taxon>
        <taxon>Merluccius</taxon>
    </lineage>
</organism>
<dbReference type="InterPro" id="IPR022226">
    <property type="entry name" value="DUF3752"/>
</dbReference>
<name>A0AA47M5P4_MERPO</name>
<evidence type="ECO:0000313" key="4">
    <source>
        <dbReference type="EMBL" id="KAK0134049.1"/>
    </source>
</evidence>
<dbReference type="EMBL" id="JAOPHQ010005750">
    <property type="protein sequence ID" value="KAK0134049.1"/>
    <property type="molecule type" value="Genomic_DNA"/>
</dbReference>
<comment type="caution">
    <text evidence="4">The sequence shown here is derived from an EMBL/GenBank/DDBJ whole genome shotgun (WGS) entry which is preliminary data.</text>
</comment>
<evidence type="ECO:0000256" key="1">
    <source>
        <dbReference type="ARBA" id="ARBA00023489"/>
    </source>
</evidence>
<accession>A0AA47M5P4</accession>
<dbReference type="AlphaFoldDB" id="A0AA47M5P4"/>
<dbReference type="PANTHER" id="PTHR46370:SF1">
    <property type="entry name" value="GPALPP MOTIFS-CONTAINING PROTEIN 1"/>
    <property type="match status" value="1"/>
</dbReference>